<organism evidence="3 4">
    <name type="scientific">Colletotrichum liriopes</name>
    <dbReference type="NCBI Taxonomy" id="708192"/>
    <lineage>
        <taxon>Eukaryota</taxon>
        <taxon>Fungi</taxon>
        <taxon>Dikarya</taxon>
        <taxon>Ascomycota</taxon>
        <taxon>Pezizomycotina</taxon>
        <taxon>Sordariomycetes</taxon>
        <taxon>Hypocreomycetidae</taxon>
        <taxon>Glomerellales</taxon>
        <taxon>Glomerellaceae</taxon>
        <taxon>Colletotrichum</taxon>
        <taxon>Colletotrichum spaethianum species complex</taxon>
    </lineage>
</organism>
<proteinExistence type="predicted"/>
<protein>
    <recommendedName>
        <fullName evidence="2">Ubiquitin-like domain-containing protein</fullName>
    </recommendedName>
</protein>
<gene>
    <name evidence="3" type="ORF">ColLi_12117</name>
</gene>
<feature type="region of interest" description="Disordered" evidence="1">
    <location>
        <begin position="384"/>
        <end position="413"/>
    </location>
</feature>
<feature type="region of interest" description="Disordered" evidence="1">
    <location>
        <begin position="547"/>
        <end position="573"/>
    </location>
</feature>
<feature type="compositionally biased region" description="Basic and acidic residues" evidence="1">
    <location>
        <begin position="563"/>
        <end position="573"/>
    </location>
</feature>
<dbReference type="InterPro" id="IPR054464">
    <property type="entry name" value="ULD_fung"/>
</dbReference>
<feature type="region of interest" description="Disordered" evidence="1">
    <location>
        <begin position="302"/>
        <end position="348"/>
    </location>
</feature>
<comment type="caution">
    <text evidence="3">The sequence shown here is derived from an EMBL/GenBank/DDBJ whole genome shotgun (WGS) entry which is preliminary data.</text>
</comment>
<sequence length="573" mass="64129">MEFALTCGAVGDFIAVIALIKDIVSALDDCRGSAKSYRDILQSLGVLQRTVEQAANVYSDSKLPEGLDDLTALALRNLEQIRHCLESFHETTRKFSPSLAGGGSGNVLRDVARKIQWKLEEKDVDKLRAEVMGATVSLSILLDVTNMRILQRNHDAAINQASATENRTAVAMRESSQTLKQYFGTIGRQILSKLNFVAGLGIGLQKATTQLLSIMIAVSGELDGIRTVLMRLERPLNDEHFILEDATGRVFPIHFKTITSWEAFEFIIADRFKGKKGANRIRRKRQGCNMFFTRVIEVDDERGLPDTPSAPTVLSASFGESTSIDEDSGDEENRTPSREPESESDDEDIRGFVRIRVISKRRGTRESELPLGIAQAGFLEMNETFASDYPPGSNLGSTPPDNTPPEPAGANNLNPLELPLMRQATYYSYRSNEQLTESEAREALSTYYVFVFENENGPTRFNNEGDLVESSWEQVIRGKSRGRSKGKVITRTIRYFNNKSKHGTQEQLGLTDAQQRQIEMARTALEANDPDKRFYYTLQRIDTVMKKLDKDSTEHQPYLAGEGSKKRLSEYTP</sequence>
<evidence type="ECO:0000259" key="2">
    <source>
        <dbReference type="Pfam" id="PF22893"/>
    </source>
</evidence>
<evidence type="ECO:0000256" key="1">
    <source>
        <dbReference type="SAM" id="MobiDB-lite"/>
    </source>
</evidence>
<reference evidence="3 4" key="1">
    <citation type="submission" date="2021-07" db="EMBL/GenBank/DDBJ databases">
        <title>Genome data of Colletotrichum spaethianum.</title>
        <authorList>
            <person name="Utami Y.D."/>
            <person name="Hiruma K."/>
        </authorList>
    </citation>
    <scope>NUCLEOTIDE SEQUENCE [LARGE SCALE GENOMIC DNA]</scope>
    <source>
        <strain evidence="3 4">MAFF 242679</strain>
    </source>
</reference>
<dbReference type="PANTHER" id="PTHR38886:SF1">
    <property type="entry name" value="NACHT-NTPASE AND P-LOOP NTPASES N-TERMINAL DOMAIN-CONTAINING PROTEIN"/>
    <property type="match status" value="1"/>
</dbReference>
<dbReference type="AlphaFoldDB" id="A0AA37GXS3"/>
<name>A0AA37GXS3_9PEZI</name>
<evidence type="ECO:0000313" key="3">
    <source>
        <dbReference type="EMBL" id="GJC89279.1"/>
    </source>
</evidence>
<feature type="domain" description="Ubiquitin-like" evidence="2">
    <location>
        <begin position="239"/>
        <end position="284"/>
    </location>
</feature>
<dbReference type="Pfam" id="PF22893">
    <property type="entry name" value="ULD_2"/>
    <property type="match status" value="1"/>
</dbReference>
<keyword evidence="4" id="KW-1185">Reference proteome</keyword>
<feature type="compositionally biased region" description="Basic and acidic residues" evidence="1">
    <location>
        <begin position="331"/>
        <end position="341"/>
    </location>
</feature>
<dbReference type="Proteomes" id="UP001055172">
    <property type="component" value="Unassembled WGS sequence"/>
</dbReference>
<accession>A0AA37GXS3</accession>
<feature type="compositionally biased region" description="Polar residues" evidence="1">
    <location>
        <begin position="309"/>
        <end position="322"/>
    </location>
</feature>
<evidence type="ECO:0000313" key="4">
    <source>
        <dbReference type="Proteomes" id="UP001055172"/>
    </source>
</evidence>
<dbReference type="EMBL" id="BPPX01000039">
    <property type="protein sequence ID" value="GJC89279.1"/>
    <property type="molecule type" value="Genomic_DNA"/>
</dbReference>
<dbReference type="PANTHER" id="PTHR38886">
    <property type="entry name" value="SESA DOMAIN-CONTAINING PROTEIN"/>
    <property type="match status" value="1"/>
</dbReference>